<evidence type="ECO:0000256" key="1">
    <source>
        <dbReference type="SAM" id="MobiDB-lite"/>
    </source>
</evidence>
<keyword evidence="4" id="KW-1185">Reference proteome</keyword>
<dbReference type="Gene3D" id="2.160.20.80">
    <property type="entry name" value="E3 ubiquitin-protein ligase SopA"/>
    <property type="match status" value="2"/>
</dbReference>
<evidence type="ECO:0000313" key="3">
    <source>
        <dbReference type="EMBL" id="MBF6302137.1"/>
    </source>
</evidence>
<feature type="region of interest" description="Disordered" evidence="1">
    <location>
        <begin position="520"/>
        <end position="541"/>
    </location>
</feature>
<dbReference type="PANTHER" id="PTHR14136">
    <property type="entry name" value="BTB_POZ DOMAIN-CONTAINING PROTEIN KCTD9"/>
    <property type="match status" value="1"/>
</dbReference>
<evidence type="ECO:0000256" key="2">
    <source>
        <dbReference type="SAM" id="Phobius"/>
    </source>
</evidence>
<dbReference type="PANTHER" id="PTHR14136:SF17">
    <property type="entry name" value="BTB_POZ DOMAIN-CONTAINING PROTEIN KCTD9"/>
    <property type="match status" value="1"/>
</dbReference>
<organism evidence="3 4">
    <name type="scientific">Nocardia amamiensis</name>
    <dbReference type="NCBI Taxonomy" id="404578"/>
    <lineage>
        <taxon>Bacteria</taxon>
        <taxon>Bacillati</taxon>
        <taxon>Actinomycetota</taxon>
        <taxon>Actinomycetes</taxon>
        <taxon>Mycobacteriales</taxon>
        <taxon>Nocardiaceae</taxon>
        <taxon>Nocardia</taxon>
    </lineage>
</organism>
<evidence type="ECO:0000313" key="4">
    <source>
        <dbReference type="Proteomes" id="UP000702209"/>
    </source>
</evidence>
<dbReference type="InterPro" id="IPR001646">
    <property type="entry name" value="5peptide_repeat"/>
</dbReference>
<feature type="transmembrane region" description="Helical" evidence="2">
    <location>
        <begin position="26"/>
        <end position="49"/>
    </location>
</feature>
<comment type="caution">
    <text evidence="3">The sequence shown here is derived from an EMBL/GenBank/DDBJ whole genome shotgun (WGS) entry which is preliminary data.</text>
</comment>
<feature type="transmembrane region" description="Helical" evidence="2">
    <location>
        <begin position="69"/>
        <end position="87"/>
    </location>
</feature>
<reference evidence="3 4" key="1">
    <citation type="submission" date="2020-10" db="EMBL/GenBank/DDBJ databases">
        <title>Identification of Nocardia species via Next-generation sequencing and recognition of intraspecies genetic diversity.</title>
        <authorList>
            <person name="Li P."/>
            <person name="Li P."/>
            <person name="Lu B."/>
        </authorList>
    </citation>
    <scope>NUCLEOTIDE SEQUENCE [LARGE SCALE GENOMIC DNA]</scope>
    <source>
        <strain evidence="3 4">BJ06-0157</strain>
    </source>
</reference>
<gene>
    <name evidence="3" type="ORF">IU459_32045</name>
</gene>
<keyword evidence="2" id="KW-1133">Transmembrane helix</keyword>
<name>A0ABS0CZW8_9NOCA</name>
<dbReference type="EMBL" id="JADLQX010000038">
    <property type="protein sequence ID" value="MBF6302137.1"/>
    <property type="molecule type" value="Genomic_DNA"/>
</dbReference>
<keyword evidence="2" id="KW-0472">Membrane</keyword>
<accession>A0ABS0CZW8</accession>
<dbReference type="Proteomes" id="UP000702209">
    <property type="component" value="Unassembled WGS sequence"/>
</dbReference>
<proteinExistence type="predicted"/>
<sequence length="567" mass="61026">MFGWVRAAGTQTKRSMVGLGRRVGRVPLFTSVALALVVGVGIAAIAQWVLSQVIATNKNAAAPIDITKLALTIVGGVGGAVALVVAYRRQRDLEQNRFTERFGAAAAQLGSADVAIRMAGVYAMAGVADESSGLNRQQCIDVLCGYLRLPYDATHGGSGRAKLVTKTVVQRTSSGAADVEQEEHTEYRQNDREVRKTIVRVIADHLRPDAEYDWTTNDFDFRTAQLESANFYGAQFRGTARFDQARFSGTTEFAGATFSGAAWFEETTFSGDVSFLGATIGWSVFEGATFSGTANFRESKFTSTASFPGATFSGDTWFRQARFDIAADFTQATFTGMALFVLARFTGEASFTKATFTGEALFGGAKFSGIVRFTETVFGPANFEVARFSGPADFSATTFSGDADFSKAKFDGSGIFPKATFSSSADFGFASFAITAEFSQASFCGEARFLSARFSGRAEFQGARFSGEADFSMAAFSGEADFSATTFSGSVEFSRASFSSSTNFTGVAFRDRATFGRTEFGTDPVSFRNPRQWGPPPPTFDWDETLLSHQPGNVEPQDWPPVVQTTT</sequence>
<protein>
    <submittedName>
        <fullName evidence="3">Pentapeptide repeat-containing protein</fullName>
    </submittedName>
</protein>
<dbReference type="Pfam" id="PF13576">
    <property type="entry name" value="Pentapeptide_3"/>
    <property type="match status" value="3"/>
</dbReference>
<dbReference type="InterPro" id="IPR051082">
    <property type="entry name" value="Pentapeptide-BTB/POZ_domain"/>
</dbReference>
<dbReference type="RefSeq" id="WP_195133327.1">
    <property type="nucleotide sequence ID" value="NZ_JADLQX010000038.1"/>
</dbReference>
<keyword evidence="2" id="KW-0812">Transmembrane</keyword>